<dbReference type="OrthoDB" id="7252896at2"/>
<organism evidence="6 7">
    <name type="scientific">Burkholderia stabilis</name>
    <dbReference type="NCBI Taxonomy" id="95485"/>
    <lineage>
        <taxon>Bacteria</taxon>
        <taxon>Pseudomonadati</taxon>
        <taxon>Pseudomonadota</taxon>
        <taxon>Betaproteobacteria</taxon>
        <taxon>Burkholderiales</taxon>
        <taxon>Burkholderiaceae</taxon>
        <taxon>Burkholderia</taxon>
        <taxon>Burkholderia cepacia complex</taxon>
    </lineage>
</organism>
<dbReference type="Proteomes" id="UP000289650">
    <property type="component" value="Unassembled WGS sequence"/>
</dbReference>
<gene>
    <name evidence="6" type="ORF">D1006_33150</name>
</gene>
<evidence type="ECO:0000256" key="1">
    <source>
        <dbReference type="ARBA" id="ARBA00023015"/>
    </source>
</evidence>
<evidence type="ECO:0000256" key="3">
    <source>
        <dbReference type="ARBA" id="ARBA00023163"/>
    </source>
</evidence>
<dbReference type="Gene3D" id="1.10.357.10">
    <property type="entry name" value="Tetracycline Repressor, domain 2"/>
    <property type="match status" value="1"/>
</dbReference>
<name>A0A4Q2A750_9BURK</name>
<dbReference type="PRINTS" id="PR00455">
    <property type="entry name" value="HTHTETR"/>
</dbReference>
<dbReference type="Pfam" id="PF00440">
    <property type="entry name" value="TetR_N"/>
    <property type="match status" value="1"/>
</dbReference>
<evidence type="ECO:0000256" key="2">
    <source>
        <dbReference type="ARBA" id="ARBA00023125"/>
    </source>
</evidence>
<dbReference type="GO" id="GO:0003677">
    <property type="term" value="F:DNA binding"/>
    <property type="evidence" value="ECO:0007669"/>
    <property type="project" value="UniProtKB-UniRule"/>
</dbReference>
<accession>A0A4Q2A750</accession>
<dbReference type="SUPFAM" id="SSF46689">
    <property type="entry name" value="Homeodomain-like"/>
    <property type="match status" value="1"/>
</dbReference>
<reference evidence="6 7" key="1">
    <citation type="submission" date="2018-08" db="EMBL/GenBank/DDBJ databases">
        <title>Mountain-cultivated ginseng endophyte, Burkholderia stabilis and its activity against ginseng root rot disease.</title>
        <authorList>
            <person name="Tapan Kumar M."/>
            <person name="Bae H."/>
            <person name="Shanmugam G."/>
            <person name="Jeon J."/>
        </authorList>
    </citation>
    <scope>NUCLEOTIDE SEQUENCE [LARGE SCALE GENOMIC DNA]</scope>
    <source>
        <strain evidence="6 7">EB159</strain>
    </source>
</reference>
<feature type="DNA-binding region" description="H-T-H motif" evidence="4">
    <location>
        <begin position="36"/>
        <end position="55"/>
    </location>
</feature>
<keyword evidence="1" id="KW-0805">Transcription regulation</keyword>
<evidence type="ECO:0000313" key="7">
    <source>
        <dbReference type="Proteomes" id="UP000289650"/>
    </source>
</evidence>
<feature type="domain" description="HTH tetR-type" evidence="5">
    <location>
        <begin position="13"/>
        <end position="73"/>
    </location>
</feature>
<dbReference type="PANTHER" id="PTHR47506:SF1">
    <property type="entry name" value="HTH-TYPE TRANSCRIPTIONAL REGULATOR YJDC"/>
    <property type="match status" value="1"/>
</dbReference>
<dbReference type="InterPro" id="IPR001647">
    <property type="entry name" value="HTH_TetR"/>
</dbReference>
<proteinExistence type="predicted"/>
<dbReference type="PANTHER" id="PTHR47506">
    <property type="entry name" value="TRANSCRIPTIONAL REGULATORY PROTEIN"/>
    <property type="match status" value="1"/>
</dbReference>
<dbReference type="InterPro" id="IPR009057">
    <property type="entry name" value="Homeodomain-like_sf"/>
</dbReference>
<dbReference type="AlphaFoldDB" id="A0A4Q2A750"/>
<comment type="caution">
    <text evidence="6">The sequence shown here is derived from an EMBL/GenBank/DDBJ whole genome shotgun (WGS) entry which is preliminary data.</text>
</comment>
<evidence type="ECO:0000313" key="6">
    <source>
        <dbReference type="EMBL" id="RXV65027.1"/>
    </source>
</evidence>
<evidence type="ECO:0000256" key="4">
    <source>
        <dbReference type="PROSITE-ProRule" id="PRU00335"/>
    </source>
</evidence>
<dbReference type="SUPFAM" id="SSF48498">
    <property type="entry name" value="Tetracyclin repressor-like, C-terminal domain"/>
    <property type="match status" value="1"/>
</dbReference>
<dbReference type="RefSeq" id="WP_129517476.1">
    <property type="nucleotide sequence ID" value="NZ_QWEX01000003.1"/>
</dbReference>
<protein>
    <submittedName>
        <fullName evidence="6">TetR/AcrR family transcriptional regulator</fullName>
    </submittedName>
</protein>
<keyword evidence="2 4" id="KW-0238">DNA-binding</keyword>
<sequence length="200" mass="22422">MKPQRLPPAQTRNQTRERLLAAAYRVFLKKGYVSASVVDITATAGFTRGAFYSNYRSKSELLLELLERNRASVMTRFEANFDESLTPGQAATMALVHFRKLLADDECAQLWGEAKLQAARDTAFRVRFNQLLHRKWLQMAEFIQCFAEQSRTAPLLPVETLAVGLICLCDGVQSYYTVDSAHVPADVADLMLAGLFARIA</sequence>
<keyword evidence="3" id="KW-0804">Transcription</keyword>
<dbReference type="EMBL" id="QWEX01000003">
    <property type="protein sequence ID" value="RXV65027.1"/>
    <property type="molecule type" value="Genomic_DNA"/>
</dbReference>
<dbReference type="PROSITE" id="PS50977">
    <property type="entry name" value="HTH_TETR_2"/>
    <property type="match status" value="1"/>
</dbReference>
<evidence type="ECO:0000259" key="5">
    <source>
        <dbReference type="PROSITE" id="PS50977"/>
    </source>
</evidence>
<dbReference type="InterPro" id="IPR036271">
    <property type="entry name" value="Tet_transcr_reg_TetR-rel_C_sf"/>
</dbReference>